<dbReference type="InParanoid" id="E4XBY3"/>
<name>E4XBY3_OIKDI</name>
<feature type="chain" id="PRO_5011938275" description="WSC domain-containing protein" evidence="1">
    <location>
        <begin position="16"/>
        <end position="150"/>
    </location>
</feature>
<dbReference type="EMBL" id="FN653034">
    <property type="protein sequence ID" value="CBY09108.1"/>
    <property type="molecule type" value="Genomic_DNA"/>
</dbReference>
<keyword evidence="5" id="KW-1185">Reference proteome</keyword>
<evidence type="ECO:0000256" key="1">
    <source>
        <dbReference type="SAM" id="SignalP"/>
    </source>
</evidence>
<sequence length="150" mass="16242">MFKIFVASLISGASATSCIVCSSVAQKSVKSFSGSVPNIGSKGDCWRQPKASNFPSAECALGCYSLYYAMQIDDSGKGLIEKQVVERGCQYDVESATGLRRRFPSDGSCGGMCKVELREDKYGNYGTINAIFDTDSSSTVKFFKSRVFLL</sequence>
<dbReference type="OrthoDB" id="10405515at2759"/>
<accession>E4XBY3</accession>
<gene>
    <name evidence="2" type="ORF">GSOID_T00006640001</name>
    <name evidence="4" type="ORF">GSOID_T00022071001</name>
    <name evidence="3" type="ORF">GSOID_T00031390001</name>
</gene>
<dbReference type="AlphaFoldDB" id="E4XBY3"/>
<feature type="signal peptide" evidence="1">
    <location>
        <begin position="1"/>
        <end position="15"/>
    </location>
</feature>
<dbReference type="Proteomes" id="UP000011014">
    <property type="component" value="Unassembled WGS sequence"/>
</dbReference>
<evidence type="ECO:0000313" key="2">
    <source>
        <dbReference type="EMBL" id="CBY09108.1"/>
    </source>
</evidence>
<evidence type="ECO:0000313" key="3">
    <source>
        <dbReference type="EMBL" id="CBY37896.1"/>
    </source>
</evidence>
<reference evidence="2" key="1">
    <citation type="journal article" date="2010" name="Science">
        <title>Plasticity of animal genome architecture unmasked by rapid evolution of a pelagic tunicate.</title>
        <authorList>
            <person name="Denoeud F."/>
            <person name="Henriet S."/>
            <person name="Mungpakdee S."/>
            <person name="Aury J.M."/>
            <person name="Da Silva C."/>
            <person name="Brinkmann H."/>
            <person name="Mikhaleva J."/>
            <person name="Olsen L.C."/>
            <person name="Jubin C."/>
            <person name="Canestro C."/>
            <person name="Bouquet J.M."/>
            <person name="Danks G."/>
            <person name="Poulain J."/>
            <person name="Campsteijn C."/>
            <person name="Adamski M."/>
            <person name="Cross I."/>
            <person name="Yadetie F."/>
            <person name="Muffato M."/>
            <person name="Louis A."/>
            <person name="Butcher S."/>
            <person name="Tsagkogeorga G."/>
            <person name="Konrad A."/>
            <person name="Singh S."/>
            <person name="Jensen M.F."/>
            <person name="Cong E.H."/>
            <person name="Eikeseth-Otteraa H."/>
            <person name="Noel B."/>
            <person name="Anthouard V."/>
            <person name="Porcel B.M."/>
            <person name="Kachouri-Lafond R."/>
            <person name="Nishino A."/>
            <person name="Ugolini M."/>
            <person name="Chourrout P."/>
            <person name="Nishida H."/>
            <person name="Aasland R."/>
            <person name="Huzurbazar S."/>
            <person name="Westhof E."/>
            <person name="Delsuc F."/>
            <person name="Lehrach H."/>
            <person name="Reinhardt R."/>
            <person name="Weissenbach J."/>
            <person name="Roy S.W."/>
            <person name="Artiguenave F."/>
            <person name="Postlethwait J.H."/>
            <person name="Manak J.R."/>
            <person name="Thompson E.M."/>
            <person name="Jaillon O."/>
            <person name="Du Pasquier L."/>
            <person name="Boudinot P."/>
            <person name="Liberles D.A."/>
            <person name="Volff J.N."/>
            <person name="Philippe H."/>
            <person name="Lenhard B."/>
            <person name="Roest Crollius H."/>
            <person name="Wincker P."/>
            <person name="Chourrout D."/>
        </authorList>
    </citation>
    <scope>NUCLEOTIDE SEQUENCE [LARGE SCALE GENOMIC DNA]</scope>
</reference>
<protein>
    <recommendedName>
        <fullName evidence="6">WSC domain-containing protein</fullName>
    </recommendedName>
</protein>
<dbReference type="EMBL" id="FN655083">
    <property type="protein sequence ID" value="CBY37896.1"/>
    <property type="molecule type" value="Genomic_DNA"/>
</dbReference>
<evidence type="ECO:0000313" key="5">
    <source>
        <dbReference type="Proteomes" id="UP000001307"/>
    </source>
</evidence>
<dbReference type="EMBL" id="FN655775">
    <property type="protein sequence ID" value="CBY40096.1"/>
    <property type="molecule type" value="Genomic_DNA"/>
</dbReference>
<proteinExistence type="predicted"/>
<dbReference type="Proteomes" id="UP000001307">
    <property type="component" value="Unassembled WGS sequence"/>
</dbReference>
<evidence type="ECO:0008006" key="6">
    <source>
        <dbReference type="Google" id="ProtNLM"/>
    </source>
</evidence>
<organism evidence="2">
    <name type="scientific">Oikopleura dioica</name>
    <name type="common">Tunicate</name>
    <dbReference type="NCBI Taxonomy" id="34765"/>
    <lineage>
        <taxon>Eukaryota</taxon>
        <taxon>Metazoa</taxon>
        <taxon>Chordata</taxon>
        <taxon>Tunicata</taxon>
        <taxon>Appendicularia</taxon>
        <taxon>Copelata</taxon>
        <taxon>Oikopleuridae</taxon>
        <taxon>Oikopleura</taxon>
    </lineage>
</organism>
<keyword evidence="1" id="KW-0732">Signal</keyword>
<evidence type="ECO:0000313" key="4">
    <source>
        <dbReference type="EMBL" id="CBY40096.1"/>
    </source>
</evidence>
<dbReference type="PROSITE" id="PS51257">
    <property type="entry name" value="PROKAR_LIPOPROTEIN"/>
    <property type="match status" value="1"/>
</dbReference>